<evidence type="ECO:0000313" key="3">
    <source>
        <dbReference type="Proteomes" id="UP000275408"/>
    </source>
</evidence>
<feature type="region of interest" description="Disordered" evidence="1">
    <location>
        <begin position="154"/>
        <end position="180"/>
    </location>
</feature>
<gene>
    <name evidence="2" type="ORF">pdam_00024883</name>
</gene>
<protein>
    <submittedName>
        <fullName evidence="2">Uncharacterized protein</fullName>
    </submittedName>
</protein>
<comment type="caution">
    <text evidence="2">The sequence shown here is derived from an EMBL/GenBank/DDBJ whole genome shotgun (WGS) entry which is preliminary data.</text>
</comment>
<keyword evidence="3" id="KW-1185">Reference proteome</keyword>
<evidence type="ECO:0000256" key="1">
    <source>
        <dbReference type="SAM" id="MobiDB-lite"/>
    </source>
</evidence>
<sequence>MPPKQEFRPKAIHLLDMYMVADHDKHCDEDFIADYPVKDKYILLNIELGTAKTQNETQNSICERDRSKITTPLVNKILTRDYKHIEELFGQGKLYVRLNTPKECIEKVTVISDASDDEESKSDEELVDVQNLSRSMWHHGPIFLYHQEASVNSTASQASKTAEDNPEVSPVVQALATHSA</sequence>
<accession>A0A3M6T9H5</accession>
<proteinExistence type="predicted"/>
<reference evidence="2 3" key="1">
    <citation type="journal article" date="2018" name="Sci. Rep.">
        <title>Comparative analysis of the Pocillopora damicornis genome highlights role of immune system in coral evolution.</title>
        <authorList>
            <person name="Cunning R."/>
            <person name="Bay R.A."/>
            <person name="Gillette P."/>
            <person name="Baker A.C."/>
            <person name="Traylor-Knowles N."/>
        </authorList>
    </citation>
    <scope>NUCLEOTIDE SEQUENCE [LARGE SCALE GENOMIC DNA]</scope>
    <source>
        <strain evidence="2">RSMAS</strain>
        <tissue evidence="2">Whole animal</tissue>
    </source>
</reference>
<name>A0A3M6T9H5_POCDA</name>
<dbReference type="EMBL" id="RCHS01004053">
    <property type="protein sequence ID" value="RMX38050.1"/>
    <property type="molecule type" value="Genomic_DNA"/>
</dbReference>
<organism evidence="2 3">
    <name type="scientific">Pocillopora damicornis</name>
    <name type="common">Cauliflower coral</name>
    <name type="synonym">Millepora damicornis</name>
    <dbReference type="NCBI Taxonomy" id="46731"/>
    <lineage>
        <taxon>Eukaryota</taxon>
        <taxon>Metazoa</taxon>
        <taxon>Cnidaria</taxon>
        <taxon>Anthozoa</taxon>
        <taxon>Hexacorallia</taxon>
        <taxon>Scleractinia</taxon>
        <taxon>Astrocoeniina</taxon>
        <taxon>Pocilloporidae</taxon>
        <taxon>Pocillopora</taxon>
    </lineage>
</organism>
<dbReference type="Proteomes" id="UP000275408">
    <property type="component" value="Unassembled WGS sequence"/>
</dbReference>
<dbReference type="AlphaFoldDB" id="A0A3M6T9H5"/>
<evidence type="ECO:0000313" key="2">
    <source>
        <dbReference type="EMBL" id="RMX38050.1"/>
    </source>
</evidence>